<evidence type="ECO:0008006" key="4">
    <source>
        <dbReference type="Google" id="ProtNLM"/>
    </source>
</evidence>
<evidence type="ECO:0000313" key="3">
    <source>
        <dbReference type="Proteomes" id="UP000648722"/>
    </source>
</evidence>
<feature type="transmembrane region" description="Helical" evidence="1">
    <location>
        <begin position="149"/>
        <end position="167"/>
    </location>
</feature>
<feature type="transmembrane region" description="Helical" evidence="1">
    <location>
        <begin position="40"/>
        <end position="59"/>
    </location>
</feature>
<keyword evidence="1" id="KW-0472">Membrane</keyword>
<comment type="caution">
    <text evidence="2">The sequence shown here is derived from an EMBL/GenBank/DDBJ whole genome shotgun (WGS) entry which is preliminary data.</text>
</comment>
<organism evidence="2 3">
    <name type="scientific">Glycocaulis albus</name>
    <dbReference type="NCBI Taxonomy" id="1382801"/>
    <lineage>
        <taxon>Bacteria</taxon>
        <taxon>Pseudomonadati</taxon>
        <taxon>Pseudomonadota</taxon>
        <taxon>Alphaproteobacteria</taxon>
        <taxon>Maricaulales</taxon>
        <taxon>Maricaulaceae</taxon>
        <taxon>Glycocaulis</taxon>
    </lineage>
</organism>
<dbReference type="RefSeq" id="WP_188452287.1">
    <property type="nucleotide sequence ID" value="NZ_BMFS01000007.1"/>
</dbReference>
<keyword evidence="1" id="KW-1133">Transmembrane helix</keyword>
<dbReference type="Proteomes" id="UP000648722">
    <property type="component" value="Unassembled WGS sequence"/>
</dbReference>
<gene>
    <name evidence="2" type="ORF">GCM10007420_18540</name>
</gene>
<keyword evidence="1" id="KW-0812">Transmembrane</keyword>
<name>A0ABQ1XTP1_9PROT</name>
<evidence type="ECO:0000313" key="2">
    <source>
        <dbReference type="EMBL" id="GGH02563.1"/>
    </source>
</evidence>
<proteinExistence type="predicted"/>
<protein>
    <recommendedName>
        <fullName evidence="4">DUF4199 domain-containing protein</fullName>
    </recommendedName>
</protein>
<dbReference type="EMBL" id="BMFS01000007">
    <property type="protein sequence ID" value="GGH02563.1"/>
    <property type="molecule type" value="Genomic_DNA"/>
</dbReference>
<accession>A0ABQ1XTP1</accession>
<reference evidence="3" key="1">
    <citation type="journal article" date="2019" name="Int. J. Syst. Evol. Microbiol.">
        <title>The Global Catalogue of Microorganisms (GCM) 10K type strain sequencing project: providing services to taxonomists for standard genome sequencing and annotation.</title>
        <authorList>
            <consortium name="The Broad Institute Genomics Platform"/>
            <consortium name="The Broad Institute Genome Sequencing Center for Infectious Disease"/>
            <person name="Wu L."/>
            <person name="Ma J."/>
        </authorList>
    </citation>
    <scope>NUCLEOTIDE SEQUENCE [LARGE SCALE GENOMIC DNA]</scope>
    <source>
        <strain evidence="3">CGMCC 1.12766</strain>
    </source>
</reference>
<keyword evidence="3" id="KW-1185">Reference proteome</keyword>
<feature type="transmembrane region" description="Helical" evidence="1">
    <location>
        <begin position="71"/>
        <end position="96"/>
    </location>
</feature>
<sequence>MPLNFRAFFLPDTRADADTFWLGLGFIALADALRLTLLDAGLAMFAWLLVLFCVASIHINRLRDAGRQGPLVIIPLAAGVAVKAVVAIIAVTVAILPGFMEYLEAQGVDINDPAQVQAAGQDDELIAGFQQLMIENEADTLAAFSAGDWPSAIAFWLTVFAIGFWFARMPRKG</sequence>
<evidence type="ECO:0000256" key="1">
    <source>
        <dbReference type="SAM" id="Phobius"/>
    </source>
</evidence>